<evidence type="ECO:0000313" key="14">
    <source>
        <dbReference type="EMBL" id="SMF95305.1"/>
    </source>
</evidence>
<evidence type="ECO:0000256" key="7">
    <source>
        <dbReference type="ARBA" id="ARBA00022908"/>
    </source>
</evidence>
<evidence type="ECO:0000256" key="10">
    <source>
        <dbReference type="ARBA" id="ARBA00023306"/>
    </source>
</evidence>
<feature type="active site" evidence="11">
    <location>
        <position position="174"/>
    </location>
</feature>
<dbReference type="STRING" id="1760988.SAMN02949497_2665"/>
<dbReference type="SUPFAM" id="SSF56349">
    <property type="entry name" value="DNA breaking-rejoining enzymes"/>
    <property type="match status" value="1"/>
</dbReference>
<evidence type="ECO:0000313" key="15">
    <source>
        <dbReference type="Proteomes" id="UP000192923"/>
    </source>
</evidence>
<dbReference type="HAMAP" id="MF_01808">
    <property type="entry name" value="Recomb_XerC_XerD"/>
    <property type="match status" value="1"/>
</dbReference>
<dbReference type="PANTHER" id="PTHR30349">
    <property type="entry name" value="PHAGE INTEGRASE-RELATED"/>
    <property type="match status" value="1"/>
</dbReference>
<dbReference type="Pfam" id="PF02899">
    <property type="entry name" value="Phage_int_SAM_1"/>
    <property type="match status" value="1"/>
</dbReference>
<protein>
    <recommendedName>
        <fullName evidence="3 11">Tyrosine recombinase XerC</fullName>
    </recommendedName>
</protein>
<evidence type="ECO:0000256" key="3">
    <source>
        <dbReference type="ARBA" id="ARBA00015804"/>
    </source>
</evidence>
<evidence type="ECO:0000256" key="11">
    <source>
        <dbReference type="HAMAP-Rule" id="MF_01808"/>
    </source>
</evidence>
<dbReference type="GO" id="GO:0009037">
    <property type="term" value="F:tyrosine-based site-specific recombinase activity"/>
    <property type="evidence" value="ECO:0007669"/>
    <property type="project" value="UniProtKB-UniRule"/>
</dbReference>
<dbReference type="InterPro" id="IPR044068">
    <property type="entry name" value="CB"/>
</dbReference>
<dbReference type="CDD" id="cd00798">
    <property type="entry name" value="INT_XerDC_C"/>
    <property type="match status" value="1"/>
</dbReference>
<evidence type="ECO:0000256" key="8">
    <source>
        <dbReference type="ARBA" id="ARBA00023125"/>
    </source>
</evidence>
<evidence type="ECO:0000256" key="1">
    <source>
        <dbReference type="ARBA" id="ARBA00004496"/>
    </source>
</evidence>
<dbReference type="GO" id="GO:0051301">
    <property type="term" value="P:cell division"/>
    <property type="evidence" value="ECO:0007669"/>
    <property type="project" value="UniProtKB-UniRule"/>
</dbReference>
<gene>
    <name evidence="11" type="primary">xerC</name>
    <name evidence="14" type="ORF">SAMN02949497_2665</name>
</gene>
<evidence type="ECO:0000256" key="5">
    <source>
        <dbReference type="ARBA" id="ARBA00022618"/>
    </source>
</evidence>
<dbReference type="PROSITE" id="PS51900">
    <property type="entry name" value="CB"/>
    <property type="match status" value="1"/>
</dbReference>
<dbReference type="EMBL" id="FXAM01000001">
    <property type="protein sequence ID" value="SMF95305.1"/>
    <property type="molecule type" value="Genomic_DNA"/>
</dbReference>
<feature type="active site" evidence="11">
    <location>
        <position position="149"/>
    </location>
</feature>
<accession>A0A1Y6D5U3</accession>
<keyword evidence="9 11" id="KW-0233">DNA recombination</keyword>
<dbReference type="InterPro" id="IPR004107">
    <property type="entry name" value="Integrase_SAM-like_N"/>
</dbReference>
<dbReference type="RefSeq" id="WP_085213415.1">
    <property type="nucleotide sequence ID" value="NZ_FXAM01000001.1"/>
</dbReference>
<dbReference type="InterPro" id="IPR010998">
    <property type="entry name" value="Integrase_recombinase_N"/>
</dbReference>
<dbReference type="PROSITE" id="PS51898">
    <property type="entry name" value="TYR_RECOMBINASE"/>
    <property type="match status" value="1"/>
</dbReference>
<keyword evidence="8 11" id="KW-0238">DNA-binding</keyword>
<sequence length="308" mass="34763">MDALADRQVAAFLDNLRCQRRASPHTVEGYAHDLARLREFCAGKDIADWTRLEPAQLREHIALRHRDKIASRSLQRELSAIRGFFAFLVKRGEAQRNPAQGVRAPKTPKTLPKPLDVDQLAGLLDAPAEDALDIRDLAIWELFYSSGLRLSELTGLDLYDVDRHAGQVLIRHGKGDKSRMVPVGGPALAALERWLDLRPAYADAKATALFVSRLGRRISVRTIQVRLDRWQLRQGFPEHLHPHRLRHSFASHLLEASGDLRAVQELLGHANLATTQVYTHLDFQHLAKVYDNAHPRARKKNRAKDGQG</sequence>
<dbReference type="GO" id="GO:0005737">
    <property type="term" value="C:cytoplasm"/>
    <property type="evidence" value="ECO:0007669"/>
    <property type="project" value="UniProtKB-SubCell"/>
</dbReference>
<feature type="active site" description="O-(3'-phospho-DNA)-tyrosine intermediate" evidence="11">
    <location>
        <position position="278"/>
    </location>
</feature>
<feature type="active site" evidence="11">
    <location>
        <position position="246"/>
    </location>
</feature>
<dbReference type="GO" id="GO:0003677">
    <property type="term" value="F:DNA binding"/>
    <property type="evidence" value="ECO:0007669"/>
    <property type="project" value="UniProtKB-UniRule"/>
</dbReference>
<evidence type="ECO:0000259" key="12">
    <source>
        <dbReference type="PROSITE" id="PS51898"/>
    </source>
</evidence>
<dbReference type="GO" id="GO:0007059">
    <property type="term" value="P:chromosome segregation"/>
    <property type="evidence" value="ECO:0007669"/>
    <property type="project" value="UniProtKB-UniRule"/>
</dbReference>
<keyword evidence="6 11" id="KW-0159">Chromosome partition</keyword>
<dbReference type="PANTHER" id="PTHR30349:SF81">
    <property type="entry name" value="TYROSINE RECOMBINASE XERC"/>
    <property type="match status" value="1"/>
</dbReference>
<dbReference type="OrthoDB" id="9801717at2"/>
<keyword evidence="15" id="KW-1185">Reference proteome</keyword>
<comment type="subcellular location">
    <subcellularLocation>
        <location evidence="1 11">Cytoplasm</location>
    </subcellularLocation>
</comment>
<keyword evidence="5 11" id="KW-0132">Cell division</keyword>
<reference evidence="14 15" key="1">
    <citation type="submission" date="2016-12" db="EMBL/GenBank/DDBJ databases">
        <authorList>
            <person name="Song W.-J."/>
            <person name="Kurnit D.M."/>
        </authorList>
    </citation>
    <scope>NUCLEOTIDE SEQUENCE [LARGE SCALE GENOMIC DNA]</scope>
    <source>
        <strain evidence="14 15">175</strain>
    </source>
</reference>
<evidence type="ECO:0000256" key="2">
    <source>
        <dbReference type="ARBA" id="ARBA00006657"/>
    </source>
</evidence>
<keyword evidence="4 11" id="KW-0963">Cytoplasm</keyword>
<dbReference type="InterPro" id="IPR011010">
    <property type="entry name" value="DNA_brk_join_enz"/>
</dbReference>
<comment type="function">
    <text evidence="11">Site-specific tyrosine recombinase, which acts by catalyzing the cutting and rejoining of the recombining DNA molecules. The XerC-XerD complex is essential to convert dimers of the bacterial chromosome into monomers to permit their segregation at cell division. It also contributes to the segregational stability of plasmids.</text>
</comment>
<evidence type="ECO:0000256" key="9">
    <source>
        <dbReference type="ARBA" id="ARBA00023172"/>
    </source>
</evidence>
<dbReference type="NCBIfam" id="TIGR02224">
    <property type="entry name" value="recomb_XerC"/>
    <property type="match status" value="1"/>
</dbReference>
<keyword evidence="10 11" id="KW-0131">Cell cycle</keyword>
<comment type="similarity">
    <text evidence="2 11">Belongs to the 'phage' integrase family. XerC subfamily.</text>
</comment>
<dbReference type="AlphaFoldDB" id="A0A1Y6D5U3"/>
<dbReference type="Pfam" id="PF00589">
    <property type="entry name" value="Phage_integrase"/>
    <property type="match status" value="1"/>
</dbReference>
<evidence type="ECO:0000256" key="4">
    <source>
        <dbReference type="ARBA" id="ARBA00022490"/>
    </source>
</evidence>
<feature type="active site" evidence="11">
    <location>
        <position position="243"/>
    </location>
</feature>
<dbReference type="InterPro" id="IPR011931">
    <property type="entry name" value="Recomb_XerC"/>
</dbReference>
<dbReference type="Proteomes" id="UP000192923">
    <property type="component" value="Unassembled WGS sequence"/>
</dbReference>
<dbReference type="Gene3D" id="1.10.150.130">
    <property type="match status" value="1"/>
</dbReference>
<feature type="active site" evidence="11">
    <location>
        <position position="269"/>
    </location>
</feature>
<dbReference type="InterPro" id="IPR023009">
    <property type="entry name" value="Tyrosine_recombinase_XerC/XerD"/>
</dbReference>
<organism evidence="14 15">
    <name type="scientific">Methylomagnum ishizawai</name>
    <dbReference type="NCBI Taxonomy" id="1760988"/>
    <lineage>
        <taxon>Bacteria</taxon>
        <taxon>Pseudomonadati</taxon>
        <taxon>Pseudomonadota</taxon>
        <taxon>Gammaproteobacteria</taxon>
        <taxon>Methylococcales</taxon>
        <taxon>Methylococcaceae</taxon>
        <taxon>Methylomagnum</taxon>
    </lineage>
</organism>
<feature type="domain" description="Core-binding (CB)" evidence="13">
    <location>
        <begin position="3"/>
        <end position="89"/>
    </location>
</feature>
<name>A0A1Y6D5U3_9GAMM</name>
<dbReference type="InterPro" id="IPR013762">
    <property type="entry name" value="Integrase-like_cat_sf"/>
</dbReference>
<keyword evidence="7 11" id="KW-0229">DNA integration</keyword>
<dbReference type="InterPro" id="IPR002104">
    <property type="entry name" value="Integrase_catalytic"/>
</dbReference>
<evidence type="ECO:0000256" key="6">
    <source>
        <dbReference type="ARBA" id="ARBA00022829"/>
    </source>
</evidence>
<evidence type="ECO:0000259" key="13">
    <source>
        <dbReference type="PROSITE" id="PS51900"/>
    </source>
</evidence>
<comment type="subunit">
    <text evidence="11">Forms a cyclic heterotetrameric complex composed of two molecules of XerC and two molecules of XerD.</text>
</comment>
<dbReference type="Gene3D" id="1.10.443.10">
    <property type="entry name" value="Intergrase catalytic core"/>
    <property type="match status" value="1"/>
</dbReference>
<dbReference type="GO" id="GO:0006313">
    <property type="term" value="P:DNA transposition"/>
    <property type="evidence" value="ECO:0007669"/>
    <property type="project" value="UniProtKB-UniRule"/>
</dbReference>
<proteinExistence type="inferred from homology"/>
<dbReference type="InterPro" id="IPR050090">
    <property type="entry name" value="Tyrosine_recombinase_XerCD"/>
</dbReference>
<feature type="domain" description="Tyr recombinase" evidence="12">
    <location>
        <begin position="110"/>
        <end position="291"/>
    </location>
</feature>